<reference evidence="2" key="4">
    <citation type="submission" date="2025-09" db="UniProtKB">
        <authorList>
            <consortium name="Ensembl"/>
        </authorList>
    </citation>
    <scope>IDENTIFICATION</scope>
    <source>
        <strain evidence="2">HSOK</strain>
    </source>
</reference>
<evidence type="ECO:0000313" key="2">
    <source>
        <dbReference type="Ensembl" id="ENSORLP00015022797.1"/>
    </source>
</evidence>
<evidence type="ECO:0000256" key="1">
    <source>
        <dbReference type="SAM" id="MobiDB-lite"/>
    </source>
</evidence>
<organism evidence="2 3">
    <name type="scientific">Oryzias latipes</name>
    <name type="common">Japanese rice fish</name>
    <name type="synonym">Japanese killifish</name>
    <dbReference type="NCBI Taxonomy" id="8090"/>
    <lineage>
        <taxon>Eukaryota</taxon>
        <taxon>Metazoa</taxon>
        <taxon>Chordata</taxon>
        <taxon>Craniata</taxon>
        <taxon>Vertebrata</taxon>
        <taxon>Euteleostomi</taxon>
        <taxon>Actinopterygii</taxon>
        <taxon>Neopterygii</taxon>
        <taxon>Teleostei</taxon>
        <taxon>Neoteleostei</taxon>
        <taxon>Acanthomorphata</taxon>
        <taxon>Ovalentaria</taxon>
        <taxon>Atherinomorphae</taxon>
        <taxon>Beloniformes</taxon>
        <taxon>Adrianichthyidae</taxon>
        <taxon>Oryziinae</taxon>
        <taxon>Oryzias</taxon>
    </lineage>
</organism>
<name>A0A3P9ISA7_ORYLA</name>
<dbReference type="Proteomes" id="UP000265200">
    <property type="component" value="Chromosome 3"/>
</dbReference>
<sequence>GILLIDDDICLSFQLKVFWNKFVRCNPNGDQANCVVQQTPKMPWSPELPSKLPASTAQYLYVYGESPSVGEESFGSLEGSADGATPAEIDMGSGDSGIETAERKGKLVTKDGLSFNNLLIFLSVV</sequence>
<proteinExistence type="predicted"/>
<feature type="region of interest" description="Disordered" evidence="1">
    <location>
        <begin position="72"/>
        <end position="98"/>
    </location>
</feature>
<evidence type="ECO:0000313" key="3">
    <source>
        <dbReference type="Proteomes" id="UP000265200"/>
    </source>
</evidence>
<accession>A0A3P9ISA7</accession>
<reference evidence="2 3" key="2">
    <citation type="submission" date="2017-04" db="EMBL/GenBank/DDBJ databases">
        <title>CpG methylation of centromeres and impact of large insertions on vertebrate speciation.</title>
        <authorList>
            <person name="Ichikawa K."/>
            <person name="Yoshimura J."/>
            <person name="Morishita S."/>
        </authorList>
    </citation>
    <scope>NUCLEOTIDE SEQUENCE</scope>
    <source>
        <strain evidence="2 3">HSOK</strain>
    </source>
</reference>
<dbReference type="Ensembl" id="ENSORLT00015012147.1">
    <property type="protein sequence ID" value="ENSORLP00015022797.1"/>
    <property type="gene ID" value="ENSORLG00015002372.1"/>
</dbReference>
<reference key="1">
    <citation type="journal article" date="2007" name="Nature">
        <title>The medaka draft genome and insights into vertebrate genome evolution.</title>
        <authorList>
            <person name="Kasahara M."/>
            <person name="Naruse K."/>
            <person name="Sasaki S."/>
            <person name="Nakatani Y."/>
            <person name="Qu W."/>
            <person name="Ahsan B."/>
            <person name="Yamada T."/>
            <person name="Nagayasu Y."/>
            <person name="Doi K."/>
            <person name="Kasai Y."/>
            <person name="Jindo T."/>
            <person name="Kobayashi D."/>
            <person name="Shimada A."/>
            <person name="Toyoda A."/>
            <person name="Kuroki Y."/>
            <person name="Fujiyama A."/>
            <person name="Sasaki T."/>
            <person name="Shimizu A."/>
            <person name="Asakawa S."/>
            <person name="Shimizu N."/>
            <person name="Hashimoto S."/>
            <person name="Yang J."/>
            <person name="Lee Y."/>
            <person name="Matsushima K."/>
            <person name="Sugano S."/>
            <person name="Sakaizumi M."/>
            <person name="Narita T."/>
            <person name="Ohishi K."/>
            <person name="Haga S."/>
            <person name="Ohta F."/>
            <person name="Nomoto H."/>
            <person name="Nogata K."/>
            <person name="Morishita T."/>
            <person name="Endo T."/>
            <person name="Shin-I T."/>
            <person name="Takeda H."/>
            <person name="Morishita S."/>
            <person name="Kohara Y."/>
        </authorList>
    </citation>
    <scope>NUCLEOTIDE SEQUENCE [LARGE SCALE GENOMIC DNA]</scope>
    <source>
        <strain>Hd-rR</strain>
    </source>
</reference>
<reference evidence="2" key="3">
    <citation type="submission" date="2025-08" db="UniProtKB">
        <authorList>
            <consortium name="Ensembl"/>
        </authorList>
    </citation>
    <scope>IDENTIFICATION</scope>
    <source>
        <strain evidence="2">HSOK</strain>
    </source>
</reference>
<dbReference type="AlphaFoldDB" id="A0A3P9ISA7"/>
<protein>
    <submittedName>
        <fullName evidence="2">Uncharacterized protein</fullName>
    </submittedName>
</protein>